<name>A0A1B6C197_9HEMI</name>
<accession>A0A1B6C197</accession>
<dbReference type="EMBL" id="GEDC01030259">
    <property type="protein sequence ID" value="JAS07039.1"/>
    <property type="molecule type" value="Transcribed_RNA"/>
</dbReference>
<dbReference type="AlphaFoldDB" id="A0A1B6C197"/>
<protein>
    <submittedName>
        <fullName evidence="2">Uncharacterized protein</fullName>
    </submittedName>
</protein>
<feature type="region of interest" description="Disordered" evidence="1">
    <location>
        <begin position="66"/>
        <end position="97"/>
    </location>
</feature>
<feature type="compositionally biased region" description="Low complexity" evidence="1">
    <location>
        <begin position="79"/>
        <end position="89"/>
    </location>
</feature>
<gene>
    <name evidence="2" type="ORF">g.10250</name>
</gene>
<sequence>MDPIFLSYSQVNGVPQESKLATYMKHQNEGSQSGVTSQSTTKNTLTFDQIPVSLKKVVGQTGEFIPRTNINNSPSGAYSSRSSLVESPSSTPPTTPAPLIITCSPTQLLDKTTTTYQASIKNDFVKL</sequence>
<reference evidence="2" key="1">
    <citation type="submission" date="2015-12" db="EMBL/GenBank/DDBJ databases">
        <title>De novo transcriptome assembly of four potential Pierce s Disease insect vectors from Arizona vineyards.</title>
        <authorList>
            <person name="Tassone E.E."/>
        </authorList>
    </citation>
    <scope>NUCLEOTIDE SEQUENCE</scope>
</reference>
<feature type="compositionally biased region" description="Polar residues" evidence="1">
    <location>
        <begin position="68"/>
        <end position="78"/>
    </location>
</feature>
<organism evidence="2">
    <name type="scientific">Clastoptera arizonana</name>
    <name type="common">Arizona spittle bug</name>
    <dbReference type="NCBI Taxonomy" id="38151"/>
    <lineage>
        <taxon>Eukaryota</taxon>
        <taxon>Metazoa</taxon>
        <taxon>Ecdysozoa</taxon>
        <taxon>Arthropoda</taxon>
        <taxon>Hexapoda</taxon>
        <taxon>Insecta</taxon>
        <taxon>Pterygota</taxon>
        <taxon>Neoptera</taxon>
        <taxon>Paraneoptera</taxon>
        <taxon>Hemiptera</taxon>
        <taxon>Auchenorrhyncha</taxon>
        <taxon>Cercopoidea</taxon>
        <taxon>Clastopteridae</taxon>
        <taxon>Clastoptera</taxon>
    </lineage>
</organism>
<evidence type="ECO:0000256" key="1">
    <source>
        <dbReference type="SAM" id="MobiDB-lite"/>
    </source>
</evidence>
<evidence type="ECO:0000313" key="2">
    <source>
        <dbReference type="EMBL" id="JAS07039.1"/>
    </source>
</evidence>
<proteinExistence type="predicted"/>